<dbReference type="GO" id="GO:0005524">
    <property type="term" value="F:ATP binding"/>
    <property type="evidence" value="ECO:0007669"/>
    <property type="project" value="UniProtKB-KW"/>
</dbReference>
<feature type="domain" description="ABC transmembrane type-1" evidence="10">
    <location>
        <begin position="58"/>
        <end position="357"/>
    </location>
</feature>
<organism evidence="12 13">
    <name type="scientific">Haemophilus influenzae (strain NTHi 3655)</name>
    <dbReference type="NCBI Taxonomy" id="375177"/>
    <lineage>
        <taxon>Bacteria</taxon>
        <taxon>Pseudomonadati</taxon>
        <taxon>Pseudomonadota</taxon>
        <taxon>Gammaproteobacteria</taxon>
        <taxon>Pasteurellales</taxon>
        <taxon>Pasteurellaceae</taxon>
        <taxon>Haemophilus</taxon>
    </lineage>
</organism>
<reference evidence="14" key="2">
    <citation type="submission" date="2021-11" db="EMBL/GenBank/DDBJ databases">
        <authorList>
            <person name="Riesbeck K."/>
        </authorList>
    </citation>
    <scope>NUCLEOTIDE SEQUENCE [LARGE SCALE GENOMIC DNA]</scope>
</reference>
<dbReference type="InterPro" id="IPR003439">
    <property type="entry name" value="ABC_transporter-like_ATP-bd"/>
</dbReference>
<dbReference type="PROSITE" id="PS50893">
    <property type="entry name" value="ABC_TRANSPORTER_2"/>
    <property type="match status" value="1"/>
</dbReference>
<evidence type="ECO:0000256" key="4">
    <source>
        <dbReference type="ARBA" id="ARBA00022741"/>
    </source>
</evidence>
<dbReference type="InterPro" id="IPR011527">
    <property type="entry name" value="ABC1_TM_dom"/>
</dbReference>
<dbReference type="Proteomes" id="UP000003185">
    <property type="component" value="Unassembled WGS sequence"/>
</dbReference>
<evidence type="ECO:0000313" key="12">
    <source>
        <dbReference type="EMBL" id="EDJ92621.1"/>
    </source>
</evidence>
<evidence type="ECO:0000256" key="3">
    <source>
        <dbReference type="ARBA" id="ARBA00022692"/>
    </source>
</evidence>
<dbReference type="CDD" id="cd03223">
    <property type="entry name" value="ABCD_peroxisomal_ALDP"/>
    <property type="match status" value="1"/>
</dbReference>
<dbReference type="EMBL" id="AAZF01000005">
    <property type="protein sequence ID" value="EDJ92621.1"/>
    <property type="molecule type" value="Genomic_DNA"/>
</dbReference>
<feature type="transmembrane region" description="Helical" evidence="8">
    <location>
        <begin position="97"/>
        <end position="121"/>
    </location>
</feature>
<keyword evidence="4" id="KW-0547">Nucleotide-binding</keyword>
<gene>
    <name evidence="12" type="ORF">CGSHi3655_03111</name>
    <name evidence="11" type="ORF">KRLU3655_LOCUS1418</name>
</gene>
<dbReference type="Gene3D" id="1.20.1560.10">
    <property type="entry name" value="ABC transporter type 1, transmembrane domain"/>
    <property type="match status" value="1"/>
</dbReference>
<keyword evidence="12" id="KW-0645">Protease</keyword>
<dbReference type="EMBL" id="OV040719">
    <property type="protein sequence ID" value="CAH0451342.1"/>
    <property type="molecule type" value="Genomic_DNA"/>
</dbReference>
<dbReference type="RefSeq" id="WP_005657376.1">
    <property type="nucleotide sequence ID" value="NZ_AAZF01000005.1"/>
</dbReference>
<dbReference type="GO" id="GO:0009002">
    <property type="term" value="F:serine-type D-Ala-D-Ala carboxypeptidase activity"/>
    <property type="evidence" value="ECO:0007669"/>
    <property type="project" value="UniProtKB-EC"/>
</dbReference>
<evidence type="ECO:0000256" key="1">
    <source>
        <dbReference type="ARBA" id="ARBA00004651"/>
    </source>
</evidence>
<evidence type="ECO:0000259" key="9">
    <source>
        <dbReference type="PROSITE" id="PS50893"/>
    </source>
</evidence>
<feature type="transmembrane region" description="Helical" evidence="8">
    <location>
        <begin position="214"/>
        <end position="233"/>
    </location>
</feature>
<evidence type="ECO:0000313" key="13">
    <source>
        <dbReference type="Proteomes" id="UP000003185"/>
    </source>
</evidence>
<keyword evidence="7 8" id="KW-0472">Membrane</keyword>
<dbReference type="Pfam" id="PF06472">
    <property type="entry name" value="ABC_membrane_2"/>
    <property type="match status" value="1"/>
</dbReference>
<keyword evidence="12" id="KW-0121">Carboxypeptidase</keyword>
<feature type="transmembrane region" description="Helical" evidence="8">
    <location>
        <begin position="12"/>
        <end position="32"/>
    </location>
</feature>
<keyword evidence="3 8" id="KW-0812">Transmembrane</keyword>
<evidence type="ECO:0000313" key="14">
    <source>
        <dbReference type="Proteomes" id="UP000837958"/>
    </source>
</evidence>
<evidence type="ECO:0000256" key="2">
    <source>
        <dbReference type="ARBA" id="ARBA00022448"/>
    </source>
</evidence>
<comment type="subcellular location">
    <subcellularLocation>
        <location evidence="1">Cell membrane</location>
        <topology evidence="1">Multi-pass membrane protein</topology>
    </subcellularLocation>
</comment>
<evidence type="ECO:0000256" key="6">
    <source>
        <dbReference type="ARBA" id="ARBA00022989"/>
    </source>
</evidence>
<keyword evidence="12" id="KW-0378">Hydrolase</keyword>
<dbReference type="InterPro" id="IPR003593">
    <property type="entry name" value="AAA+_ATPase"/>
</dbReference>
<dbReference type="Proteomes" id="UP000837958">
    <property type="component" value="Chromosome"/>
</dbReference>
<dbReference type="Gene3D" id="3.40.50.300">
    <property type="entry name" value="P-loop containing nucleotide triphosphate hydrolases"/>
    <property type="match status" value="1"/>
</dbReference>
<dbReference type="GO" id="GO:0140359">
    <property type="term" value="F:ABC-type transporter activity"/>
    <property type="evidence" value="ECO:0007669"/>
    <property type="project" value="InterPro"/>
</dbReference>
<dbReference type="EC" id="3.4.16.4" evidence="12"/>
<reference evidence="12 13" key="1">
    <citation type="journal article" date="2007" name="Genome Biol.">
        <title>Characterization and modeling of the Haemophilus influenzae core and supragenomes based on the complete genomic sequences of Rd and 12 clinical nontypeable strains.</title>
        <authorList>
            <person name="Hogg J.S."/>
            <person name="Hu F.Z."/>
            <person name="Janto B."/>
            <person name="Boissy R."/>
            <person name="Hayes J."/>
            <person name="Keefe R."/>
            <person name="Post J.C."/>
            <person name="Ehrlich G.D."/>
        </authorList>
    </citation>
    <scope>NUCLEOTIDE SEQUENCE [LARGE SCALE GENOMIC DNA]</scope>
    <source>
        <strain evidence="12">3655</strain>
        <strain evidence="13">NTHi 3655</strain>
    </source>
</reference>
<dbReference type="PANTHER" id="PTHR11384:SF59">
    <property type="entry name" value="LYSOSOMAL COBALAMIN TRANSPORTER ABCD4"/>
    <property type="match status" value="1"/>
</dbReference>
<evidence type="ECO:0000256" key="7">
    <source>
        <dbReference type="ARBA" id="ARBA00023136"/>
    </source>
</evidence>
<dbReference type="InterPro" id="IPR050835">
    <property type="entry name" value="ABC_transporter_sub-D"/>
</dbReference>
<dbReference type="InterPro" id="IPR027417">
    <property type="entry name" value="P-loop_NTPase"/>
</dbReference>
<keyword evidence="5 11" id="KW-0067">ATP-binding</keyword>
<dbReference type="Pfam" id="PF00005">
    <property type="entry name" value="ABC_tran"/>
    <property type="match status" value="1"/>
</dbReference>
<dbReference type="AlphaFoldDB" id="A0A0H3PGN9"/>
<protein>
    <submittedName>
        <fullName evidence="11">ABC transporter ATP-binding protein/permease</fullName>
    </submittedName>
    <submittedName>
        <fullName evidence="12">D-alanyl-D-alanine carboxypeptidase/endopeptidase</fullName>
        <ecNumber evidence="12">3.4.16.4</ecNumber>
    </submittedName>
</protein>
<feature type="domain" description="ABC transporter" evidence="9">
    <location>
        <begin position="390"/>
        <end position="587"/>
    </location>
</feature>
<reference evidence="11" key="3">
    <citation type="submission" date="2024-01" db="EMBL/GenBank/DDBJ databases">
        <authorList>
            <person name="Riesbeck K."/>
        </authorList>
    </citation>
    <scope>NUCLEOTIDE SEQUENCE</scope>
    <source>
        <strain evidence="11">3655</strain>
    </source>
</reference>
<dbReference type="GO" id="GO:0005886">
    <property type="term" value="C:plasma membrane"/>
    <property type="evidence" value="ECO:0007669"/>
    <property type="project" value="UniProtKB-SubCell"/>
</dbReference>
<dbReference type="SUPFAM" id="SSF52540">
    <property type="entry name" value="P-loop containing nucleoside triphosphate hydrolases"/>
    <property type="match status" value="1"/>
</dbReference>
<dbReference type="PANTHER" id="PTHR11384">
    <property type="entry name" value="ATP-BINDING CASSETTE, SUB-FAMILY D MEMBER"/>
    <property type="match status" value="1"/>
</dbReference>
<accession>A0A0H3PGN9</accession>
<dbReference type="SUPFAM" id="SSF90123">
    <property type="entry name" value="ABC transporter transmembrane region"/>
    <property type="match status" value="1"/>
</dbReference>
<sequence length="589" mass="68360">MNWQTELNNSLNWILTALFWVILCFSVTMLALKQTTFGKKFWCIVSPSMDKKTSIKLILMLLALFIMILLEVRFSVLNSFFYNGLYSSMQELNIEKFWFFAKLNALLVVAQVIHAIADYFFQQVFEIRWLESFNATLVKRWLNKKKYYRLKYERDLPDNIDQRIEQDAREFITSTVQIVRGVINSVLTTIEFTIILWSLSGVLTLFGFNIEKGVVFFIYAFIIFATLMSVWIGRPLIKLNFTKEKLNGNYRYSLIRVRDNAESIAFYNGEPKEQAFLQHQFRQIIHNRWSIVLKMLGLNSFNSGVTRVAKLLPLMLQAPRFFSGQIKLGDMHQTVQAFNRLMTALSFFRLFYEQFTLYQARLNRLYGFITKMDELDKQNVHHPFHCSHRVALKNFGIKDEQGHVLLNNLNIHLENGDALLIQGASGTGKTSLLKAIAGIYPFETIGIAEHPCMGSLFLPQRPYMPQGTLREAICYPNINPSHTELEQTMKDCALGKYIHALNVKNDWQAILSPGELQRVAFIRILLTKPDVVFLDETTSALDETTEHLLYQTIKERLPEMIILSVGHRSTLQQFHNKQLKLDVCLLCEH</sequence>
<dbReference type="PROSITE" id="PS50929">
    <property type="entry name" value="ABC_TM1F"/>
    <property type="match status" value="1"/>
</dbReference>
<evidence type="ECO:0000313" key="11">
    <source>
        <dbReference type="EMBL" id="CAH0451342.1"/>
    </source>
</evidence>
<evidence type="ECO:0000259" key="10">
    <source>
        <dbReference type="PROSITE" id="PS50929"/>
    </source>
</evidence>
<dbReference type="PROSITE" id="PS00211">
    <property type="entry name" value="ABC_TRANSPORTER_1"/>
    <property type="match status" value="1"/>
</dbReference>
<dbReference type="InterPro" id="IPR036640">
    <property type="entry name" value="ABC1_TM_sf"/>
</dbReference>
<keyword evidence="2" id="KW-0813">Transport</keyword>
<name>A0A0H3PGN9_HAEI3</name>
<evidence type="ECO:0000256" key="8">
    <source>
        <dbReference type="SAM" id="Phobius"/>
    </source>
</evidence>
<dbReference type="GO" id="GO:0016887">
    <property type="term" value="F:ATP hydrolysis activity"/>
    <property type="evidence" value="ECO:0007669"/>
    <property type="project" value="InterPro"/>
</dbReference>
<evidence type="ECO:0000256" key="5">
    <source>
        <dbReference type="ARBA" id="ARBA00022840"/>
    </source>
</evidence>
<keyword evidence="6 8" id="KW-1133">Transmembrane helix</keyword>
<dbReference type="SMART" id="SM00382">
    <property type="entry name" value="AAA"/>
    <property type="match status" value="1"/>
</dbReference>
<feature type="transmembrane region" description="Helical" evidence="8">
    <location>
        <begin position="186"/>
        <end position="208"/>
    </location>
</feature>
<dbReference type="InterPro" id="IPR017871">
    <property type="entry name" value="ABC_transporter-like_CS"/>
</dbReference>
<proteinExistence type="predicted"/>
<feature type="transmembrane region" description="Helical" evidence="8">
    <location>
        <begin position="57"/>
        <end position="77"/>
    </location>
</feature>